<reference evidence="12" key="3">
    <citation type="submission" date="2025-09" db="UniProtKB">
        <authorList>
            <consortium name="Ensembl"/>
        </authorList>
    </citation>
    <scope>IDENTIFICATION</scope>
</reference>
<dbReference type="SUPFAM" id="SSF103506">
    <property type="entry name" value="Mitochondrial carrier"/>
    <property type="match status" value="1"/>
</dbReference>
<evidence type="ECO:0000256" key="2">
    <source>
        <dbReference type="ARBA" id="ARBA00006375"/>
    </source>
</evidence>
<evidence type="ECO:0000313" key="13">
    <source>
        <dbReference type="Proteomes" id="UP000694620"/>
    </source>
</evidence>
<comment type="similarity">
    <text evidence="2 11">Belongs to the mitochondrial carrier (TC 2.A.29) family.</text>
</comment>
<dbReference type="Gene3D" id="1.50.40.10">
    <property type="entry name" value="Mitochondrial carrier domain"/>
    <property type="match status" value="1"/>
</dbReference>
<evidence type="ECO:0000256" key="1">
    <source>
        <dbReference type="ARBA" id="ARBA00004448"/>
    </source>
</evidence>
<dbReference type="PROSITE" id="PS50920">
    <property type="entry name" value="SOLCAR"/>
    <property type="match status" value="3"/>
</dbReference>
<sequence length="289" mass="31590">MPFAEFIAGWISGAVGLVLGHPMDTIKVRLQTQYKYRGIIDCIKKTYKNERVHGFFKGMSFPVFTVAVSNSVAFGTYGNTLDYLSQSYPSNSSFPPSFTDAFLAGCFAGTTQLLVSAPVDLVKVRLQNQTHPHRTVHTACVTSKYRGPVHCAATILQQEGIQGLYRGLGALALRDIPCFGLYFLPYELICYGMTEAGQQPGTLAVLVAGGCAGVITWACATPMDVIKARLQMDGLEGCRYRGILHCVTDSIRTEGFSVLFRGLLLNSVRAFPVNAVTFLSYETLLENIK</sequence>
<accession>A0A8C4RYP4</accession>
<evidence type="ECO:0000256" key="9">
    <source>
        <dbReference type="ARBA" id="ARBA00023136"/>
    </source>
</evidence>
<dbReference type="PANTHER" id="PTHR45624">
    <property type="entry name" value="MITOCHONDRIAL BASIC AMINO ACIDS TRANSPORTER-RELATED"/>
    <property type="match status" value="1"/>
</dbReference>
<proteinExistence type="inferred from homology"/>
<dbReference type="Pfam" id="PF00153">
    <property type="entry name" value="Mito_carr"/>
    <property type="match status" value="3"/>
</dbReference>
<evidence type="ECO:0000256" key="7">
    <source>
        <dbReference type="ARBA" id="ARBA00022989"/>
    </source>
</evidence>
<dbReference type="InterPro" id="IPR002067">
    <property type="entry name" value="MCP"/>
</dbReference>
<keyword evidence="4 10" id="KW-0812">Transmembrane</keyword>
<feature type="repeat" description="Solcar" evidence="10">
    <location>
        <begin position="200"/>
        <end position="287"/>
    </location>
</feature>
<keyword evidence="5" id="KW-0677">Repeat</keyword>
<dbReference type="GO" id="GO:0022857">
    <property type="term" value="F:transmembrane transporter activity"/>
    <property type="evidence" value="ECO:0007669"/>
    <property type="project" value="TreeGrafter"/>
</dbReference>
<keyword evidence="6" id="KW-0999">Mitochondrion inner membrane</keyword>
<keyword evidence="8" id="KW-0496">Mitochondrion</keyword>
<dbReference type="OrthoDB" id="193856at2759"/>
<evidence type="ECO:0000256" key="11">
    <source>
        <dbReference type="RuleBase" id="RU000488"/>
    </source>
</evidence>
<evidence type="ECO:0000256" key="5">
    <source>
        <dbReference type="ARBA" id="ARBA00022737"/>
    </source>
</evidence>
<evidence type="ECO:0000256" key="3">
    <source>
        <dbReference type="ARBA" id="ARBA00022448"/>
    </source>
</evidence>
<dbReference type="InterPro" id="IPR050567">
    <property type="entry name" value="Mitochondrial_Carrier"/>
</dbReference>
<keyword evidence="13" id="KW-1185">Reference proteome</keyword>
<feature type="repeat" description="Solcar" evidence="10">
    <location>
        <begin position="1"/>
        <end position="83"/>
    </location>
</feature>
<organism evidence="12 13">
    <name type="scientific">Erpetoichthys calabaricus</name>
    <name type="common">Rope fish</name>
    <name type="synonym">Calamoichthys calabaricus</name>
    <dbReference type="NCBI Taxonomy" id="27687"/>
    <lineage>
        <taxon>Eukaryota</taxon>
        <taxon>Metazoa</taxon>
        <taxon>Chordata</taxon>
        <taxon>Craniata</taxon>
        <taxon>Vertebrata</taxon>
        <taxon>Euteleostomi</taxon>
        <taxon>Actinopterygii</taxon>
        <taxon>Polypteriformes</taxon>
        <taxon>Polypteridae</taxon>
        <taxon>Erpetoichthys</taxon>
    </lineage>
</organism>
<dbReference type="FunFam" id="1.50.40.10:FF:000049">
    <property type="entry name" value="Solute carrier family 25 member 45"/>
    <property type="match status" value="1"/>
</dbReference>
<keyword evidence="7" id="KW-1133">Transmembrane helix</keyword>
<dbReference type="Ensembl" id="ENSECRT00000009343.1">
    <property type="protein sequence ID" value="ENSECRP00000009194.1"/>
    <property type="gene ID" value="ENSECRG00000006172.1"/>
</dbReference>
<name>A0A8C4RYP4_ERPCA</name>
<keyword evidence="3 11" id="KW-0813">Transport</keyword>
<feature type="repeat" description="Solcar" evidence="10">
    <location>
        <begin position="96"/>
        <end position="192"/>
    </location>
</feature>
<dbReference type="AlphaFoldDB" id="A0A8C4RYP4"/>
<dbReference type="GO" id="GO:0005743">
    <property type="term" value="C:mitochondrial inner membrane"/>
    <property type="evidence" value="ECO:0007669"/>
    <property type="project" value="UniProtKB-SubCell"/>
</dbReference>
<evidence type="ECO:0000256" key="10">
    <source>
        <dbReference type="PROSITE-ProRule" id="PRU00282"/>
    </source>
</evidence>
<dbReference type="PANTHER" id="PTHR45624:SF6">
    <property type="entry name" value="SOLUTE CARRIER FAMILY 25 MEMBER 45"/>
    <property type="match status" value="1"/>
</dbReference>
<evidence type="ECO:0000256" key="6">
    <source>
        <dbReference type="ARBA" id="ARBA00022792"/>
    </source>
</evidence>
<dbReference type="InterPro" id="IPR018108">
    <property type="entry name" value="MCP_transmembrane"/>
</dbReference>
<evidence type="ECO:0000256" key="4">
    <source>
        <dbReference type="ARBA" id="ARBA00022692"/>
    </source>
</evidence>
<dbReference type="InterPro" id="IPR023395">
    <property type="entry name" value="MCP_dom_sf"/>
</dbReference>
<dbReference type="GeneTree" id="ENSGT00940000161002"/>
<keyword evidence="9 10" id="KW-0472">Membrane</keyword>
<dbReference type="Proteomes" id="UP000694620">
    <property type="component" value="Chromosome 1"/>
</dbReference>
<dbReference type="PRINTS" id="PR00926">
    <property type="entry name" value="MITOCARRIER"/>
</dbReference>
<gene>
    <name evidence="12" type="primary">SLC25A45</name>
</gene>
<reference evidence="12" key="1">
    <citation type="submission" date="2021-06" db="EMBL/GenBank/DDBJ databases">
        <authorList>
            <consortium name="Wellcome Sanger Institute Data Sharing"/>
        </authorList>
    </citation>
    <scope>NUCLEOTIDE SEQUENCE [LARGE SCALE GENOMIC DNA]</scope>
</reference>
<reference evidence="12" key="2">
    <citation type="submission" date="2025-08" db="UniProtKB">
        <authorList>
            <consortium name="Ensembl"/>
        </authorList>
    </citation>
    <scope>IDENTIFICATION</scope>
</reference>
<evidence type="ECO:0000313" key="12">
    <source>
        <dbReference type="Ensembl" id="ENSECRP00000009194.1"/>
    </source>
</evidence>
<evidence type="ECO:0000256" key="8">
    <source>
        <dbReference type="ARBA" id="ARBA00023128"/>
    </source>
</evidence>
<protein>
    <submittedName>
        <fullName evidence="12">Solute carrier family 25 member 45</fullName>
    </submittedName>
</protein>
<comment type="subcellular location">
    <subcellularLocation>
        <location evidence="1">Mitochondrion inner membrane</location>
        <topology evidence="1">Multi-pass membrane protein</topology>
    </subcellularLocation>
</comment>